<dbReference type="Pfam" id="PF10282">
    <property type="entry name" value="Lactonase"/>
    <property type="match status" value="1"/>
</dbReference>
<dbReference type="SUPFAM" id="SSF50974">
    <property type="entry name" value="Nitrous oxide reductase, N-terminal domain"/>
    <property type="match status" value="1"/>
</dbReference>
<dbReference type="PANTHER" id="PTHR47197:SF3">
    <property type="entry name" value="DIHYDRO-HEME D1 DEHYDROGENASE"/>
    <property type="match status" value="1"/>
</dbReference>
<keyword evidence="1 2" id="KW-0732">Signal</keyword>
<organism evidence="4 5">
    <name type="scientific">Stutzerimonas stutzeri</name>
    <name type="common">Pseudomonas stutzeri</name>
    <dbReference type="NCBI Taxonomy" id="316"/>
    <lineage>
        <taxon>Bacteria</taxon>
        <taxon>Pseudomonadati</taxon>
        <taxon>Pseudomonadota</taxon>
        <taxon>Gammaproteobacteria</taxon>
        <taxon>Pseudomonadales</taxon>
        <taxon>Pseudomonadaceae</taxon>
        <taxon>Stutzerimonas</taxon>
    </lineage>
</organism>
<dbReference type="NCBIfam" id="TIGR02276">
    <property type="entry name" value="beta_rpt_yvtn"/>
    <property type="match status" value="2"/>
</dbReference>
<evidence type="ECO:0000313" key="5">
    <source>
        <dbReference type="Proteomes" id="UP000235897"/>
    </source>
</evidence>
<accession>A0A2N8SZ89</accession>
<evidence type="ECO:0000256" key="1">
    <source>
        <dbReference type="ARBA" id="ARBA00022729"/>
    </source>
</evidence>
<dbReference type="AlphaFoldDB" id="A0A2N8SZ89"/>
<evidence type="ECO:0000256" key="2">
    <source>
        <dbReference type="SAM" id="SignalP"/>
    </source>
</evidence>
<gene>
    <name evidence="4" type="ORF">CXL00_01535</name>
</gene>
<feature type="chain" id="PRO_5014601664" description="YNCE-like beta-propeller domain-containing protein" evidence="2">
    <location>
        <begin position="24"/>
        <end position="323"/>
    </location>
</feature>
<dbReference type="InterPro" id="IPR048433">
    <property type="entry name" value="YNCE-like_beta-prop"/>
</dbReference>
<dbReference type="OrthoDB" id="145213at2"/>
<evidence type="ECO:0000313" key="4">
    <source>
        <dbReference type="EMBL" id="PNG07768.1"/>
    </source>
</evidence>
<evidence type="ECO:0000259" key="3">
    <source>
        <dbReference type="Pfam" id="PF21783"/>
    </source>
</evidence>
<comment type="caution">
    <text evidence="4">The sequence shown here is derived from an EMBL/GenBank/DDBJ whole genome shotgun (WGS) entry which is preliminary data.</text>
</comment>
<dbReference type="RefSeq" id="WP_102845819.1">
    <property type="nucleotide sequence ID" value="NZ_JAMOIG010000009.1"/>
</dbReference>
<dbReference type="InterPro" id="IPR051200">
    <property type="entry name" value="Host-pathogen_enzymatic-act"/>
</dbReference>
<dbReference type="EMBL" id="POUW01000001">
    <property type="protein sequence ID" value="PNG07768.1"/>
    <property type="molecule type" value="Genomic_DNA"/>
</dbReference>
<dbReference type="PANTHER" id="PTHR47197">
    <property type="entry name" value="PROTEIN NIRF"/>
    <property type="match status" value="1"/>
</dbReference>
<dbReference type="InterPro" id="IPR022456">
    <property type="entry name" value="PQQ_b_propeller"/>
</dbReference>
<feature type="signal peptide" evidence="2">
    <location>
        <begin position="1"/>
        <end position="23"/>
    </location>
</feature>
<dbReference type="Proteomes" id="UP000235897">
    <property type="component" value="Unassembled WGS sequence"/>
</dbReference>
<sequence length="323" mass="35235">MTRTLLASAIACGLAWTASSALAATAYVSNEKDDTISVIDLDSMETVDTLEVGQRPRGLALSHDNKLLYICASDSDTVQVMDLATRRIIKQLPSGADPEQFALHPNNKWLYISNEDDALVTVVDVDSEAVIAQIEVGVEPEGMAVSPDGKWAINTSETTNMLHWIDTATNTLLDNTLVDQRPRHVEFSHDSKTIWASSEIGGTVTIVDVDQRKVLKTIDFEIKGVHRDKIQPVGIRLSADGKYAFVALGPANRVAVVDAKTYEVLDYLLVGHRVWHMAFNPDESRLLTTNGVSGDVSVIDVPSLKVTKSIKVGRYPWGVVVAP</sequence>
<dbReference type="InterPro" id="IPR019405">
    <property type="entry name" value="Lactonase_7-beta_prop"/>
</dbReference>
<name>A0A2N8SZ89_STUST</name>
<dbReference type="InterPro" id="IPR011964">
    <property type="entry name" value="YVTN_b-propeller_repeat"/>
</dbReference>
<dbReference type="Pfam" id="PF21783">
    <property type="entry name" value="YNCE"/>
    <property type="match status" value="1"/>
</dbReference>
<dbReference type="InterPro" id="IPR011045">
    <property type="entry name" value="N2O_reductase_N"/>
</dbReference>
<proteinExistence type="predicted"/>
<reference evidence="4 5" key="1">
    <citation type="submission" date="2018-01" db="EMBL/GenBank/DDBJ databases">
        <title>Denitrification phenotypes of diverse strains of Pseudomonas stutzeri.</title>
        <authorList>
            <person name="Milligan D.A."/>
            <person name="Bergaust L."/>
            <person name="Bakken L.R."/>
            <person name="Frostegard A."/>
        </authorList>
    </citation>
    <scope>NUCLEOTIDE SEQUENCE [LARGE SCALE GENOMIC DNA]</scope>
    <source>
        <strain evidence="4 5">28a3</strain>
    </source>
</reference>
<protein>
    <recommendedName>
        <fullName evidence="3">YNCE-like beta-propeller domain-containing protein</fullName>
    </recommendedName>
</protein>
<feature type="domain" description="YNCE-like beta-propeller" evidence="3">
    <location>
        <begin position="8"/>
        <end position="112"/>
    </location>
</feature>
<dbReference type="NCBIfam" id="TIGR03866">
    <property type="entry name" value="PQQ_ABC_repeats"/>
    <property type="match status" value="1"/>
</dbReference>
<dbReference type="InterPro" id="IPR015943">
    <property type="entry name" value="WD40/YVTN_repeat-like_dom_sf"/>
</dbReference>
<dbReference type="Gene3D" id="2.130.10.10">
    <property type="entry name" value="YVTN repeat-like/Quinoprotein amine dehydrogenase"/>
    <property type="match status" value="2"/>
</dbReference>